<protein>
    <submittedName>
        <fullName evidence="1">Type I restriction endonuclease subunit R</fullName>
    </submittedName>
</protein>
<dbReference type="RefSeq" id="WP_029630474.1">
    <property type="nucleotide sequence ID" value="NZ_JACJTA010000006.1"/>
</dbReference>
<evidence type="ECO:0000313" key="1">
    <source>
        <dbReference type="EMBL" id="MBD2603849.1"/>
    </source>
</evidence>
<comment type="caution">
    <text evidence="1">The sequence shown here is derived from an EMBL/GenBank/DDBJ whole genome shotgun (WGS) entry which is preliminary data.</text>
</comment>
<dbReference type="GO" id="GO:0004519">
    <property type="term" value="F:endonuclease activity"/>
    <property type="evidence" value="ECO:0007669"/>
    <property type="project" value="UniProtKB-KW"/>
</dbReference>
<keyword evidence="1" id="KW-0378">Hydrolase</keyword>
<reference evidence="1 2" key="1">
    <citation type="journal article" date="2020" name="ISME J.">
        <title>Comparative genomics reveals insights into cyanobacterial evolution and habitat adaptation.</title>
        <authorList>
            <person name="Chen M.Y."/>
            <person name="Teng W.K."/>
            <person name="Zhao L."/>
            <person name="Hu C.X."/>
            <person name="Zhou Y.K."/>
            <person name="Han B.P."/>
            <person name="Song L.R."/>
            <person name="Shu W.S."/>
        </authorList>
    </citation>
    <scope>NUCLEOTIDE SEQUENCE [LARGE SCALE GENOMIC DNA]</scope>
    <source>
        <strain evidence="1 2">FACHB-248</strain>
    </source>
</reference>
<proteinExistence type="predicted"/>
<name>A0ABR8GLD1_9CYAN</name>
<dbReference type="Proteomes" id="UP000660380">
    <property type="component" value="Unassembled WGS sequence"/>
</dbReference>
<keyword evidence="1" id="KW-0255">Endonuclease</keyword>
<accession>A0ABR8GLD1</accession>
<gene>
    <name evidence="1" type="ORF">H6G81_04700</name>
</gene>
<evidence type="ECO:0000313" key="2">
    <source>
        <dbReference type="Proteomes" id="UP000660380"/>
    </source>
</evidence>
<sequence>MVQTVGITKAITNLNEAHAKFNLSQTAESEFFTEWFDDLPELTDSEKASLNRLKNRYLYYAADGSITEGTVNIIMLSPLLELMGLCDPPFKIQSEQLVKVEIENGGEEELVLEGFIDTLVVQNRLWVVLIESKRYGLSVMQALPQTLAYMMANPNLEMRLIFGMITTGEDYIFIKLNQQTRSYALSNKFTLSNPRENELYEVMQVMKRIVSLVVQA</sequence>
<dbReference type="EMBL" id="JACJTA010000006">
    <property type="protein sequence ID" value="MBD2603849.1"/>
    <property type="molecule type" value="Genomic_DNA"/>
</dbReference>
<keyword evidence="2" id="KW-1185">Reference proteome</keyword>
<organism evidence="1 2">
    <name type="scientific">Scytonema hofmannii FACHB-248</name>
    <dbReference type="NCBI Taxonomy" id="1842502"/>
    <lineage>
        <taxon>Bacteria</taxon>
        <taxon>Bacillati</taxon>
        <taxon>Cyanobacteriota</taxon>
        <taxon>Cyanophyceae</taxon>
        <taxon>Nostocales</taxon>
        <taxon>Scytonemataceae</taxon>
        <taxon>Scytonema</taxon>
    </lineage>
</organism>
<keyword evidence="1" id="KW-0540">Nuclease</keyword>